<gene>
    <name evidence="2" type="ORF">EHS25_000674</name>
</gene>
<proteinExistence type="predicted"/>
<dbReference type="EMBL" id="RSCD01000001">
    <property type="protein sequence ID" value="RSH95582.1"/>
    <property type="molecule type" value="Genomic_DNA"/>
</dbReference>
<feature type="compositionally biased region" description="Polar residues" evidence="1">
    <location>
        <begin position="11"/>
        <end position="31"/>
    </location>
</feature>
<evidence type="ECO:0000313" key="3">
    <source>
        <dbReference type="Proteomes" id="UP000279259"/>
    </source>
</evidence>
<feature type="compositionally biased region" description="Low complexity" evidence="1">
    <location>
        <begin position="256"/>
        <end position="273"/>
    </location>
</feature>
<sequence length="400" mass="41871">MFTRAPRLLSNKENSTFPLSPSQGFTSSSASKPRISGIGRAPHKRSHGVKPYARVPSVQRAKAAAAGVKKPTKIKPVLAPIIVPKAAATPRVVQPAKIAKIPLRLPRPVVPPVTTTLPSLDHVVTTRVRRCSTGAPAASAPPRLIALPTLPQLNSAALSPTTTTSTNATVPNPTTRRSRTMAFGIPQLVDTGDEKLAAKVRGREPDMCLAVTEKGKDGLPRLVPINQLSPSESPSDQENTPPTPPLPTIDEESDPDASFSSSSSAETTQSSGTIRPPSPVAVSAAAGGILHLPLLPLAVPSAATFPLVHTHLHLPNRSWLPALLSLQPACTSRQSVVSALAPLSTPELMGKLETLHAVWSNVCALGVGADRTWAQLSEAWGCVVGVLAARAAGIDRMDTE</sequence>
<name>A0A427YWV3_9TREE</name>
<protein>
    <submittedName>
        <fullName evidence="2">Uncharacterized protein</fullName>
    </submittedName>
</protein>
<feature type="region of interest" description="Disordered" evidence="1">
    <location>
        <begin position="212"/>
        <end position="279"/>
    </location>
</feature>
<organism evidence="2 3">
    <name type="scientific">Saitozyma podzolica</name>
    <dbReference type="NCBI Taxonomy" id="1890683"/>
    <lineage>
        <taxon>Eukaryota</taxon>
        <taxon>Fungi</taxon>
        <taxon>Dikarya</taxon>
        <taxon>Basidiomycota</taxon>
        <taxon>Agaricomycotina</taxon>
        <taxon>Tremellomycetes</taxon>
        <taxon>Tremellales</taxon>
        <taxon>Trimorphomycetaceae</taxon>
        <taxon>Saitozyma</taxon>
    </lineage>
</organism>
<feature type="compositionally biased region" description="Polar residues" evidence="1">
    <location>
        <begin position="226"/>
        <end position="240"/>
    </location>
</feature>
<accession>A0A427YWV3</accession>
<evidence type="ECO:0000256" key="1">
    <source>
        <dbReference type="SAM" id="MobiDB-lite"/>
    </source>
</evidence>
<reference evidence="2 3" key="1">
    <citation type="submission" date="2018-11" db="EMBL/GenBank/DDBJ databases">
        <title>Genome sequence of Saitozyma podzolica DSM 27192.</title>
        <authorList>
            <person name="Aliyu H."/>
            <person name="Gorte O."/>
            <person name="Ochsenreither K."/>
        </authorList>
    </citation>
    <scope>NUCLEOTIDE SEQUENCE [LARGE SCALE GENOMIC DNA]</scope>
    <source>
        <strain evidence="2 3">DSM 27192</strain>
    </source>
</reference>
<feature type="region of interest" description="Disordered" evidence="1">
    <location>
        <begin position="1"/>
        <end position="50"/>
    </location>
</feature>
<feature type="compositionally biased region" description="Low complexity" evidence="1">
    <location>
        <begin position="156"/>
        <end position="175"/>
    </location>
</feature>
<dbReference type="Proteomes" id="UP000279259">
    <property type="component" value="Unassembled WGS sequence"/>
</dbReference>
<dbReference type="AlphaFoldDB" id="A0A427YWV3"/>
<evidence type="ECO:0000313" key="2">
    <source>
        <dbReference type="EMBL" id="RSH95582.1"/>
    </source>
</evidence>
<feature type="region of interest" description="Disordered" evidence="1">
    <location>
        <begin position="156"/>
        <end position="180"/>
    </location>
</feature>
<keyword evidence="3" id="KW-1185">Reference proteome</keyword>
<comment type="caution">
    <text evidence="2">The sequence shown here is derived from an EMBL/GenBank/DDBJ whole genome shotgun (WGS) entry which is preliminary data.</text>
</comment>
<dbReference type="OrthoDB" id="2593821at2759"/>